<feature type="domain" description="Rab3-GAP regulatory subunit N-terminal" evidence="2">
    <location>
        <begin position="41"/>
        <end position="460"/>
    </location>
</feature>
<dbReference type="PANTHER" id="PTHR12472:SF0">
    <property type="entry name" value="RAB3 GTPASE-ACTIVATING PROTEIN NON-CATALYTIC SUBUNIT"/>
    <property type="match status" value="1"/>
</dbReference>
<dbReference type="EMBL" id="LHPG02000006">
    <property type="protein sequence ID" value="PRW57579.1"/>
    <property type="molecule type" value="Genomic_DNA"/>
</dbReference>
<keyword evidence="4" id="KW-1185">Reference proteome</keyword>
<feature type="compositionally biased region" description="Low complexity" evidence="1">
    <location>
        <begin position="577"/>
        <end position="588"/>
    </location>
</feature>
<organism evidence="3 4">
    <name type="scientific">Chlorella sorokiniana</name>
    <name type="common">Freshwater green alga</name>
    <dbReference type="NCBI Taxonomy" id="3076"/>
    <lineage>
        <taxon>Eukaryota</taxon>
        <taxon>Viridiplantae</taxon>
        <taxon>Chlorophyta</taxon>
        <taxon>core chlorophytes</taxon>
        <taxon>Trebouxiophyceae</taxon>
        <taxon>Chlorellales</taxon>
        <taxon>Chlorellaceae</taxon>
        <taxon>Chlorella clade</taxon>
        <taxon>Chlorella</taxon>
    </lineage>
</organism>
<accession>A0A2P6TU43</accession>
<feature type="region of interest" description="Disordered" evidence="1">
    <location>
        <begin position="364"/>
        <end position="385"/>
    </location>
</feature>
<feature type="compositionally biased region" description="Low complexity" evidence="1">
    <location>
        <begin position="537"/>
        <end position="552"/>
    </location>
</feature>
<evidence type="ECO:0000259" key="2">
    <source>
        <dbReference type="Pfam" id="PF14655"/>
    </source>
</evidence>
<proteinExistence type="predicted"/>
<reference evidence="3 4" key="1">
    <citation type="journal article" date="2018" name="Plant J.">
        <title>Genome sequences of Chlorella sorokiniana UTEX 1602 and Micractinium conductrix SAG 241.80: implications to maltose excretion by a green alga.</title>
        <authorList>
            <person name="Arriola M.B."/>
            <person name="Velmurugan N."/>
            <person name="Zhang Y."/>
            <person name="Plunkett M.H."/>
            <person name="Hondzo H."/>
            <person name="Barney B.M."/>
        </authorList>
    </citation>
    <scope>NUCLEOTIDE SEQUENCE [LARGE SCALE GENOMIC DNA]</scope>
    <source>
        <strain evidence="4">UTEX 1602</strain>
    </source>
</reference>
<dbReference type="Proteomes" id="UP000239899">
    <property type="component" value="Unassembled WGS sequence"/>
</dbReference>
<gene>
    <name evidence="3" type="ORF">C2E21_3411</name>
</gene>
<dbReference type="Pfam" id="PF14655">
    <property type="entry name" value="RAB3GAP2_N"/>
    <property type="match status" value="1"/>
</dbReference>
<evidence type="ECO:0000256" key="1">
    <source>
        <dbReference type="SAM" id="MobiDB-lite"/>
    </source>
</evidence>
<protein>
    <submittedName>
        <fullName evidence="3">Rab3 GTPase-activating non-catalytic subunit</fullName>
    </submittedName>
</protein>
<evidence type="ECO:0000313" key="4">
    <source>
        <dbReference type="Proteomes" id="UP000239899"/>
    </source>
</evidence>
<dbReference type="PANTHER" id="PTHR12472">
    <property type="entry name" value="RAB3-GAP REGULATORY DOMAIN"/>
    <property type="match status" value="1"/>
</dbReference>
<name>A0A2P6TU43_CHLSO</name>
<dbReference type="InterPro" id="IPR026059">
    <property type="entry name" value="Rab3GAP2"/>
</dbReference>
<feature type="compositionally biased region" description="Low complexity" evidence="1">
    <location>
        <begin position="364"/>
        <end position="375"/>
    </location>
</feature>
<dbReference type="AlphaFoldDB" id="A0A2P6TU43"/>
<feature type="region of interest" description="Disordered" evidence="1">
    <location>
        <begin position="517"/>
        <end position="588"/>
    </location>
</feature>
<comment type="caution">
    <text evidence="3">The sequence shown here is derived from an EMBL/GenBank/DDBJ whole genome shotgun (WGS) entry which is preliminary data.</text>
</comment>
<feature type="region of interest" description="Disordered" evidence="1">
    <location>
        <begin position="70"/>
        <end position="91"/>
    </location>
</feature>
<dbReference type="STRING" id="3076.A0A2P6TU43"/>
<dbReference type="InterPro" id="IPR032839">
    <property type="entry name" value="RAB3GAP_N"/>
</dbReference>
<dbReference type="OrthoDB" id="514834at2759"/>
<sequence>MALSTSLGFLPKLLLQHDASPDSVLEDVASAFVAAAQQRHVHASMRPAGDGLAVALGQRLVVLHGLGDAASTSGSGDRTASGGRSSRRGSGAAAGATAIEFVSAVDAPETITALCWLAGSGQSADECLLVGTSGGHLQLHSATSGALLLRQQLHHTAAVAAAVRWGGSGTDPEDLSEDVTITFADATVRLPAWEVWAAVRWHAGQAGRSGGSHWWSAASAAATAAAGGGSAPHHLAFSKFTLPRGTGPRSAALCLGPPPPSLYAAMTGRREGQHRLHILTVGSAPPVAAYEVEESRAPGLLSLVSDLASSTAASLLGKARWYVPNPAAAAGRSLLGGLRRQRSGGGSAGSVASSASSSMADLQAAGAAGAAGQQQGRRRGDKIPGEPASLAAAVWDEKRAVTQMAPSPCGRWAACCDSLGRVLLVDATSTLILRMLKGYRDAQVAWLVCPEGSGASGSASAAQGGWAARRLHGGSSSSLGGSSAAGSLSVRSSAADLAALQPDQQPQVEWEEGWGMDDASQQQSDEHASDPGEPAEQQPLAQQQRQQQQQQQPDAPGGSPERQQPPPAMRFPAQQSAAADAPRPTARPRSPLLVVYAPRRAVVELWEPHILSRLGSVACSTQLGLLLAQPVRRQHGSAGGSRAGAPPPNRCMLLDACTLTLTDLTDVLLSSAL</sequence>
<evidence type="ECO:0000313" key="3">
    <source>
        <dbReference type="EMBL" id="PRW57579.1"/>
    </source>
</evidence>